<organism evidence="1 2">
    <name type="scientific">Actinomycetospora atypica</name>
    <dbReference type="NCBI Taxonomy" id="1290095"/>
    <lineage>
        <taxon>Bacteria</taxon>
        <taxon>Bacillati</taxon>
        <taxon>Actinomycetota</taxon>
        <taxon>Actinomycetes</taxon>
        <taxon>Pseudonocardiales</taxon>
        <taxon>Pseudonocardiaceae</taxon>
        <taxon>Actinomycetospora</taxon>
    </lineage>
</organism>
<protein>
    <submittedName>
        <fullName evidence="1">Uncharacterized protein</fullName>
    </submittedName>
</protein>
<evidence type="ECO:0000313" key="2">
    <source>
        <dbReference type="Proteomes" id="UP001595947"/>
    </source>
</evidence>
<comment type="caution">
    <text evidence="1">The sequence shown here is derived from an EMBL/GenBank/DDBJ whole genome shotgun (WGS) entry which is preliminary data.</text>
</comment>
<dbReference type="RefSeq" id="WP_378036302.1">
    <property type="nucleotide sequence ID" value="NZ_JBHSIV010000010.1"/>
</dbReference>
<dbReference type="Proteomes" id="UP001595947">
    <property type="component" value="Unassembled WGS sequence"/>
</dbReference>
<proteinExistence type="predicted"/>
<gene>
    <name evidence="1" type="ORF">ACFPBZ_12125</name>
</gene>
<evidence type="ECO:0000313" key="1">
    <source>
        <dbReference type="EMBL" id="MFC5062955.1"/>
    </source>
</evidence>
<name>A0ABV9YJA5_9PSEU</name>
<dbReference type="EMBL" id="JBHSIV010000010">
    <property type="protein sequence ID" value="MFC5062955.1"/>
    <property type="molecule type" value="Genomic_DNA"/>
</dbReference>
<reference evidence="2" key="1">
    <citation type="journal article" date="2019" name="Int. J. Syst. Evol. Microbiol.">
        <title>The Global Catalogue of Microorganisms (GCM) 10K type strain sequencing project: providing services to taxonomists for standard genome sequencing and annotation.</title>
        <authorList>
            <consortium name="The Broad Institute Genomics Platform"/>
            <consortium name="The Broad Institute Genome Sequencing Center for Infectious Disease"/>
            <person name="Wu L."/>
            <person name="Ma J."/>
        </authorList>
    </citation>
    <scope>NUCLEOTIDE SEQUENCE [LARGE SCALE GENOMIC DNA]</scope>
    <source>
        <strain evidence="2">CGMCC 4.7093</strain>
    </source>
</reference>
<sequence length="86" mass="9146">MTIDVSALRLLALDVPGVARLADHHGSGLPTSRCALRVFDDRVEIDIVLAIPHSVTGTGDRLRATLGGLLAGRPLHITVEDVERGE</sequence>
<accession>A0ABV9YJA5</accession>
<keyword evidence="2" id="KW-1185">Reference proteome</keyword>